<organism evidence="1 2">
    <name type="scientific">Pseudoleptotrichia goodfellowii F0264</name>
    <dbReference type="NCBI Taxonomy" id="596323"/>
    <lineage>
        <taxon>Bacteria</taxon>
        <taxon>Fusobacteriati</taxon>
        <taxon>Fusobacteriota</taxon>
        <taxon>Fusobacteriia</taxon>
        <taxon>Fusobacteriales</taxon>
        <taxon>Leptotrichiaceae</taxon>
        <taxon>Pseudoleptotrichia</taxon>
    </lineage>
</organism>
<dbReference type="Proteomes" id="UP000004226">
    <property type="component" value="Unassembled WGS sequence"/>
</dbReference>
<dbReference type="RefSeq" id="WP_006807853.1">
    <property type="nucleotide sequence ID" value="NZ_ADAD01000153.1"/>
</dbReference>
<proteinExistence type="predicted"/>
<sequence length="67" mass="7921">MKWIETVKTMEDINMFSLAARIKEKLNEKSFQLRGNGELIIGNDKLMMIRKNSEIYRVDFAITKRVN</sequence>
<comment type="caution">
    <text evidence="1">The sequence shown here is derived from an EMBL/GenBank/DDBJ whole genome shotgun (WGS) entry which is preliminary data.</text>
</comment>
<evidence type="ECO:0000313" key="1">
    <source>
        <dbReference type="EMBL" id="EEY34551.1"/>
    </source>
</evidence>
<dbReference type="AlphaFoldDB" id="D0GMZ3"/>
<name>D0GMZ3_9FUSO</name>
<gene>
    <name evidence="1" type="ORF">HMPREF0554_0268</name>
</gene>
<keyword evidence="2" id="KW-1185">Reference proteome</keyword>
<evidence type="ECO:0000313" key="2">
    <source>
        <dbReference type="Proteomes" id="UP000004226"/>
    </source>
</evidence>
<reference evidence="1 2" key="1">
    <citation type="submission" date="2009-10" db="EMBL/GenBank/DDBJ databases">
        <authorList>
            <person name="Harkins D.M."/>
            <person name="Madupu R."/>
            <person name="Durkin A.S."/>
            <person name="Torralba M."/>
            <person name="Methe B."/>
            <person name="Sutton G.G."/>
            <person name="Strausberg R.L."/>
            <person name="Nelson K.E."/>
        </authorList>
    </citation>
    <scope>NUCLEOTIDE SEQUENCE [LARGE SCALE GENOMIC DNA]</scope>
    <source>
        <strain evidence="1 2">F0264</strain>
    </source>
</reference>
<protein>
    <submittedName>
        <fullName evidence="1">Uncharacterized protein</fullName>
    </submittedName>
</protein>
<accession>D0GMZ3</accession>
<dbReference type="EMBL" id="ADAD01000153">
    <property type="protein sequence ID" value="EEY34551.1"/>
    <property type="molecule type" value="Genomic_DNA"/>
</dbReference>